<gene>
    <name evidence="1" type="ORF">OG327_01815</name>
</gene>
<dbReference type="EMBL" id="CP108264">
    <property type="protein sequence ID" value="WTU72163.1"/>
    <property type="molecule type" value="Genomic_DNA"/>
</dbReference>
<name>A0AAU2JIG3_9ACTN</name>
<dbReference type="AlphaFoldDB" id="A0AAU2JIG3"/>
<protein>
    <submittedName>
        <fullName evidence="1">Uncharacterized protein</fullName>
    </submittedName>
</protein>
<organism evidence="1">
    <name type="scientific">Streptomyces sp. NBC_00049</name>
    <dbReference type="NCBI Taxonomy" id="2903617"/>
    <lineage>
        <taxon>Bacteria</taxon>
        <taxon>Bacillati</taxon>
        <taxon>Actinomycetota</taxon>
        <taxon>Actinomycetes</taxon>
        <taxon>Kitasatosporales</taxon>
        <taxon>Streptomycetaceae</taxon>
        <taxon>Streptomyces</taxon>
    </lineage>
</organism>
<sequence length="95" mass="10392">MVDADRLEAKAPRFETVRAVLNAALAADRQVLNRRRRTSNPAGLELGCADGDGALLLARAMIAPLSALRWRPLADALTRPTLEKVQQVIPLRQPL</sequence>
<accession>A0AAU2JIG3</accession>
<reference evidence="1" key="1">
    <citation type="submission" date="2022-10" db="EMBL/GenBank/DDBJ databases">
        <title>The complete genomes of actinobacterial strains from the NBC collection.</title>
        <authorList>
            <person name="Joergensen T.S."/>
            <person name="Alvarez Arevalo M."/>
            <person name="Sterndorff E.B."/>
            <person name="Faurdal D."/>
            <person name="Vuksanovic O."/>
            <person name="Mourched A.-S."/>
            <person name="Charusanti P."/>
            <person name="Shaw S."/>
            <person name="Blin K."/>
            <person name="Weber T."/>
        </authorList>
    </citation>
    <scope>NUCLEOTIDE SEQUENCE</scope>
    <source>
        <strain evidence="1">NBC_00049</strain>
    </source>
</reference>
<proteinExistence type="predicted"/>
<evidence type="ECO:0000313" key="1">
    <source>
        <dbReference type="EMBL" id="WTU72163.1"/>
    </source>
</evidence>